<keyword evidence="3" id="KW-1185">Reference proteome</keyword>
<evidence type="ECO:0000256" key="1">
    <source>
        <dbReference type="SAM" id="Phobius"/>
    </source>
</evidence>
<evidence type="ECO:0000313" key="2">
    <source>
        <dbReference type="EMBL" id="WBM79873.1"/>
    </source>
</evidence>
<dbReference type="RefSeq" id="WP_281534484.1">
    <property type="nucleotide sequence ID" value="NZ_CP075584.1"/>
</dbReference>
<feature type="transmembrane region" description="Helical" evidence="1">
    <location>
        <begin position="50"/>
        <end position="74"/>
    </location>
</feature>
<organism evidence="2 3">
    <name type="scientific">Cryobacterium breve</name>
    <dbReference type="NCBI Taxonomy" id="1259258"/>
    <lineage>
        <taxon>Bacteria</taxon>
        <taxon>Bacillati</taxon>
        <taxon>Actinomycetota</taxon>
        <taxon>Actinomycetes</taxon>
        <taxon>Micrococcales</taxon>
        <taxon>Microbacteriaceae</taxon>
        <taxon>Cryobacterium</taxon>
    </lineage>
</organism>
<keyword evidence="1" id="KW-0472">Membrane</keyword>
<sequence length="198" mass="20914">MDDVGLSAALKKADPFPEAETSHVAPSLQRLVRSVAAFDHAARRRRHRRFSIGAIGVGVVLLAGTGASALPGIIEWAPWTPDIVVDRAFPISDGTGLTGCVIVMRVDPDYTTGDGNTDAHVANARAFLQGHDWSTIEATLGEVSAFDRVALARQGETEAGRLTGEVTEQIAQVMTQAGYLGHGVALSASERCDTGHDK</sequence>
<keyword evidence="1" id="KW-1133">Transmembrane helix</keyword>
<dbReference type="Proteomes" id="UP001212421">
    <property type="component" value="Chromosome"/>
</dbReference>
<protein>
    <submittedName>
        <fullName evidence="2">Uncharacterized protein</fullName>
    </submittedName>
</protein>
<name>A0ABY7NH68_9MICO</name>
<proteinExistence type="predicted"/>
<keyword evidence="1" id="KW-0812">Transmembrane</keyword>
<dbReference type="EMBL" id="CP075584">
    <property type="protein sequence ID" value="WBM79873.1"/>
    <property type="molecule type" value="Genomic_DNA"/>
</dbReference>
<evidence type="ECO:0000313" key="3">
    <source>
        <dbReference type="Proteomes" id="UP001212421"/>
    </source>
</evidence>
<gene>
    <name evidence="2" type="ORF">KIV56_17150</name>
</gene>
<accession>A0ABY7NH68</accession>
<reference evidence="2 3" key="1">
    <citation type="submission" date="2021-05" db="EMBL/GenBank/DDBJ databases">
        <authorList>
            <person name="Kumar R."/>
            <person name="Kumar A."/>
            <person name="Mukhia S."/>
        </authorList>
    </citation>
    <scope>NUCLEOTIDE SEQUENCE [LARGE SCALE GENOMIC DNA]</scope>
    <source>
        <strain evidence="2 3">ERMR7:08</strain>
    </source>
</reference>